<reference evidence="2 3" key="1">
    <citation type="journal article" date="2008" name="Nature">
        <title>The genome of the model beetle and pest Tribolium castaneum.</title>
        <authorList>
            <consortium name="Tribolium Genome Sequencing Consortium"/>
            <person name="Richards S."/>
            <person name="Gibbs R.A."/>
            <person name="Weinstock G.M."/>
            <person name="Brown S.J."/>
            <person name="Denell R."/>
            <person name="Beeman R.W."/>
            <person name="Gibbs R."/>
            <person name="Beeman R.W."/>
            <person name="Brown S.J."/>
            <person name="Bucher G."/>
            <person name="Friedrich M."/>
            <person name="Grimmelikhuijzen C.J."/>
            <person name="Klingler M."/>
            <person name="Lorenzen M."/>
            <person name="Richards S."/>
            <person name="Roth S."/>
            <person name="Schroder R."/>
            <person name="Tautz D."/>
            <person name="Zdobnov E.M."/>
            <person name="Muzny D."/>
            <person name="Gibbs R.A."/>
            <person name="Weinstock G.M."/>
            <person name="Attaway T."/>
            <person name="Bell S."/>
            <person name="Buhay C.J."/>
            <person name="Chandrabose M.N."/>
            <person name="Chavez D."/>
            <person name="Clerk-Blankenburg K.P."/>
            <person name="Cree A."/>
            <person name="Dao M."/>
            <person name="Davis C."/>
            <person name="Chacko J."/>
            <person name="Dinh H."/>
            <person name="Dugan-Rocha S."/>
            <person name="Fowler G."/>
            <person name="Garner T.T."/>
            <person name="Garnes J."/>
            <person name="Gnirke A."/>
            <person name="Hawes A."/>
            <person name="Hernandez J."/>
            <person name="Hines S."/>
            <person name="Holder M."/>
            <person name="Hume J."/>
            <person name="Jhangiani S.N."/>
            <person name="Joshi V."/>
            <person name="Khan Z.M."/>
            <person name="Jackson L."/>
            <person name="Kovar C."/>
            <person name="Kowis A."/>
            <person name="Lee S."/>
            <person name="Lewis L.R."/>
            <person name="Margolis J."/>
            <person name="Morgan M."/>
            <person name="Nazareth L.V."/>
            <person name="Nguyen N."/>
            <person name="Okwuonu G."/>
            <person name="Parker D."/>
            <person name="Richards S."/>
            <person name="Ruiz S.J."/>
            <person name="Santibanez J."/>
            <person name="Savard J."/>
            <person name="Scherer S.E."/>
            <person name="Schneider B."/>
            <person name="Sodergren E."/>
            <person name="Tautz D."/>
            <person name="Vattahil S."/>
            <person name="Villasana D."/>
            <person name="White C.S."/>
            <person name="Wright R."/>
            <person name="Park Y."/>
            <person name="Beeman R.W."/>
            <person name="Lord J."/>
            <person name="Oppert B."/>
            <person name="Lorenzen M."/>
            <person name="Brown S."/>
            <person name="Wang L."/>
            <person name="Savard J."/>
            <person name="Tautz D."/>
            <person name="Richards S."/>
            <person name="Weinstock G."/>
            <person name="Gibbs R.A."/>
            <person name="Liu Y."/>
            <person name="Worley K."/>
            <person name="Weinstock G."/>
            <person name="Elsik C.G."/>
            <person name="Reese J.T."/>
            <person name="Elhaik E."/>
            <person name="Landan G."/>
            <person name="Graur D."/>
            <person name="Arensburger P."/>
            <person name="Atkinson P."/>
            <person name="Beeman R.W."/>
            <person name="Beidler J."/>
            <person name="Brown S.J."/>
            <person name="Demuth J.P."/>
            <person name="Drury D.W."/>
            <person name="Du Y.Z."/>
            <person name="Fujiwara H."/>
            <person name="Lorenzen M."/>
            <person name="Maselli V."/>
            <person name="Osanai M."/>
            <person name="Park Y."/>
            <person name="Robertson H.M."/>
            <person name="Tu Z."/>
            <person name="Wang J.J."/>
            <person name="Wang S."/>
            <person name="Richards S."/>
            <person name="Song H."/>
            <person name="Zhang L."/>
            <person name="Sodergren E."/>
            <person name="Werner D."/>
            <person name="Stanke M."/>
            <person name="Morgenstern B."/>
            <person name="Solovyev V."/>
            <person name="Kosarev P."/>
            <person name="Brown G."/>
            <person name="Chen H.C."/>
            <person name="Ermolaeva O."/>
            <person name="Hlavina W."/>
            <person name="Kapustin Y."/>
            <person name="Kiryutin B."/>
            <person name="Kitts P."/>
            <person name="Maglott D."/>
            <person name="Pruitt K."/>
            <person name="Sapojnikov V."/>
            <person name="Souvorov A."/>
            <person name="Mackey A.J."/>
            <person name="Waterhouse R.M."/>
            <person name="Wyder S."/>
            <person name="Zdobnov E.M."/>
            <person name="Zdobnov E.M."/>
            <person name="Wyder S."/>
            <person name="Kriventseva E.V."/>
            <person name="Kadowaki T."/>
            <person name="Bork P."/>
            <person name="Aranda M."/>
            <person name="Bao R."/>
            <person name="Beermann A."/>
            <person name="Berns N."/>
            <person name="Bolognesi R."/>
            <person name="Bonneton F."/>
            <person name="Bopp D."/>
            <person name="Brown S.J."/>
            <person name="Bucher G."/>
            <person name="Butts T."/>
            <person name="Chaumot A."/>
            <person name="Denell R.E."/>
            <person name="Ferrier D.E."/>
            <person name="Friedrich M."/>
            <person name="Gordon C.M."/>
            <person name="Jindra M."/>
            <person name="Klingler M."/>
            <person name="Lan Q."/>
            <person name="Lattorff H.M."/>
            <person name="Laudet V."/>
            <person name="von Levetsow C."/>
            <person name="Liu Z."/>
            <person name="Lutz R."/>
            <person name="Lynch J.A."/>
            <person name="da Fonseca R.N."/>
            <person name="Posnien N."/>
            <person name="Reuter R."/>
            <person name="Roth S."/>
            <person name="Savard J."/>
            <person name="Schinko J.B."/>
            <person name="Schmitt C."/>
            <person name="Schoppmeier M."/>
            <person name="Schroder R."/>
            <person name="Shippy T.D."/>
            <person name="Simonnet F."/>
            <person name="Marques-Souza H."/>
            <person name="Tautz D."/>
            <person name="Tomoyasu Y."/>
            <person name="Trauner J."/>
            <person name="Van der Zee M."/>
            <person name="Vervoort M."/>
            <person name="Wittkopp N."/>
            <person name="Wimmer E.A."/>
            <person name="Yang X."/>
            <person name="Jones A.K."/>
            <person name="Sattelle D.B."/>
            <person name="Ebert P.R."/>
            <person name="Nelson D."/>
            <person name="Scott J.G."/>
            <person name="Beeman R.W."/>
            <person name="Muthukrishnan S."/>
            <person name="Kramer K.J."/>
            <person name="Arakane Y."/>
            <person name="Beeman R.W."/>
            <person name="Zhu Q."/>
            <person name="Hogenkamp D."/>
            <person name="Dixit R."/>
            <person name="Oppert B."/>
            <person name="Jiang H."/>
            <person name="Zou Z."/>
            <person name="Marshall J."/>
            <person name="Elpidina E."/>
            <person name="Vinokurov K."/>
            <person name="Oppert C."/>
            <person name="Zou Z."/>
            <person name="Evans J."/>
            <person name="Lu Z."/>
            <person name="Zhao P."/>
            <person name="Sumathipala N."/>
            <person name="Altincicek B."/>
            <person name="Vilcinskas A."/>
            <person name="Williams M."/>
            <person name="Hultmark D."/>
            <person name="Hetru C."/>
            <person name="Jiang H."/>
            <person name="Grimmelikhuijzen C.J."/>
            <person name="Hauser F."/>
            <person name="Cazzamali G."/>
            <person name="Williamson M."/>
            <person name="Park Y."/>
            <person name="Li B."/>
            <person name="Tanaka Y."/>
            <person name="Predel R."/>
            <person name="Neupert S."/>
            <person name="Schachtner J."/>
            <person name="Verleyen P."/>
            <person name="Raible F."/>
            <person name="Bork P."/>
            <person name="Friedrich M."/>
            <person name="Walden K.K."/>
            <person name="Robertson H.M."/>
            <person name="Angeli S."/>
            <person name="Foret S."/>
            <person name="Bucher G."/>
            <person name="Schuetz S."/>
            <person name="Maleszka R."/>
            <person name="Wimmer E.A."/>
            <person name="Beeman R.W."/>
            <person name="Lorenzen M."/>
            <person name="Tomoyasu Y."/>
            <person name="Miller S.C."/>
            <person name="Grossmann D."/>
            <person name="Bucher G."/>
        </authorList>
    </citation>
    <scope>NUCLEOTIDE SEQUENCE [LARGE SCALE GENOMIC DNA]</scope>
    <source>
        <strain evidence="2 3">Georgia GA2</strain>
    </source>
</reference>
<gene>
    <name evidence="2" type="primary">GLEAN_02204</name>
    <name evidence="2" type="ORF">TcasGA2_TC002204</name>
</gene>
<evidence type="ECO:0000256" key="1">
    <source>
        <dbReference type="SAM" id="MobiDB-lite"/>
    </source>
</evidence>
<protein>
    <submittedName>
        <fullName evidence="2">Uncharacterized protein</fullName>
    </submittedName>
</protein>
<evidence type="ECO:0000313" key="2">
    <source>
        <dbReference type="EMBL" id="EFA07726.1"/>
    </source>
</evidence>
<sequence>MNKMIDDSDSDSDTSVDWLGPLGACEENEDEGDGDAILNQEENEKPGTSLEVDDNVDQFRETWVLASH</sequence>
<name>D6WY72_TRICA</name>
<evidence type="ECO:0000313" key="3">
    <source>
        <dbReference type="Proteomes" id="UP000007266"/>
    </source>
</evidence>
<keyword evidence="3" id="KW-1185">Reference proteome</keyword>
<dbReference type="AlphaFoldDB" id="D6WY72"/>
<organism evidence="2 3">
    <name type="scientific">Tribolium castaneum</name>
    <name type="common">Red flour beetle</name>
    <dbReference type="NCBI Taxonomy" id="7070"/>
    <lineage>
        <taxon>Eukaryota</taxon>
        <taxon>Metazoa</taxon>
        <taxon>Ecdysozoa</taxon>
        <taxon>Arthropoda</taxon>
        <taxon>Hexapoda</taxon>
        <taxon>Insecta</taxon>
        <taxon>Pterygota</taxon>
        <taxon>Neoptera</taxon>
        <taxon>Endopterygota</taxon>
        <taxon>Coleoptera</taxon>
        <taxon>Polyphaga</taxon>
        <taxon>Cucujiformia</taxon>
        <taxon>Tenebrionidae</taxon>
        <taxon>Tenebrionidae incertae sedis</taxon>
        <taxon>Tribolium</taxon>
    </lineage>
</organism>
<reference evidence="2 3" key="2">
    <citation type="journal article" date="2010" name="Nucleic Acids Res.">
        <title>BeetleBase in 2010: revisions to provide comprehensive genomic information for Tribolium castaneum.</title>
        <authorList>
            <person name="Kim H.S."/>
            <person name="Murphy T."/>
            <person name="Xia J."/>
            <person name="Caragea D."/>
            <person name="Park Y."/>
            <person name="Beeman R.W."/>
            <person name="Lorenzen M.D."/>
            <person name="Butcher S."/>
            <person name="Manak J.R."/>
            <person name="Brown S.J."/>
        </authorList>
    </citation>
    <scope>GENOME REANNOTATION</scope>
    <source>
        <strain evidence="2 3">Georgia GA2</strain>
    </source>
</reference>
<dbReference type="Proteomes" id="UP000007266">
    <property type="component" value="Linkage group 8"/>
</dbReference>
<dbReference type="InParanoid" id="D6WY72"/>
<dbReference type="HOGENOM" id="CLU_2797253_0_0_1"/>
<accession>D6WY72</accession>
<proteinExistence type="predicted"/>
<dbReference type="EMBL" id="KQ971357">
    <property type="protein sequence ID" value="EFA07726.1"/>
    <property type="molecule type" value="Genomic_DNA"/>
</dbReference>
<feature type="region of interest" description="Disordered" evidence="1">
    <location>
        <begin position="1"/>
        <end position="51"/>
    </location>
</feature>